<dbReference type="Gene3D" id="3.90.1200.10">
    <property type="match status" value="1"/>
</dbReference>
<gene>
    <name evidence="2" type="ORF">C8A04DRAFT_34577</name>
</gene>
<dbReference type="EMBL" id="MU853558">
    <property type="protein sequence ID" value="KAK4147031.1"/>
    <property type="molecule type" value="Genomic_DNA"/>
</dbReference>
<dbReference type="InterPro" id="IPR011009">
    <property type="entry name" value="Kinase-like_dom_sf"/>
</dbReference>
<accession>A0AAN6VBE1</accession>
<reference evidence="2" key="1">
    <citation type="journal article" date="2023" name="Mol. Phylogenet. Evol.">
        <title>Genome-scale phylogeny and comparative genomics of the fungal order Sordariales.</title>
        <authorList>
            <person name="Hensen N."/>
            <person name="Bonometti L."/>
            <person name="Westerberg I."/>
            <person name="Brannstrom I.O."/>
            <person name="Guillou S."/>
            <person name="Cros-Aarteil S."/>
            <person name="Calhoun S."/>
            <person name="Haridas S."/>
            <person name="Kuo A."/>
            <person name="Mondo S."/>
            <person name="Pangilinan J."/>
            <person name="Riley R."/>
            <person name="LaButti K."/>
            <person name="Andreopoulos B."/>
            <person name="Lipzen A."/>
            <person name="Chen C."/>
            <person name="Yan M."/>
            <person name="Daum C."/>
            <person name="Ng V."/>
            <person name="Clum A."/>
            <person name="Steindorff A."/>
            <person name="Ohm R.A."/>
            <person name="Martin F."/>
            <person name="Silar P."/>
            <person name="Natvig D.O."/>
            <person name="Lalanne C."/>
            <person name="Gautier V."/>
            <person name="Ament-Velasquez S.L."/>
            <person name="Kruys A."/>
            <person name="Hutchinson M.I."/>
            <person name="Powell A.J."/>
            <person name="Barry K."/>
            <person name="Miller A.N."/>
            <person name="Grigoriev I.V."/>
            <person name="Debuchy R."/>
            <person name="Gladieux P."/>
            <person name="Hiltunen Thoren M."/>
            <person name="Johannesson H."/>
        </authorList>
    </citation>
    <scope>NUCLEOTIDE SEQUENCE</scope>
    <source>
        <strain evidence="2">CBS 141.50</strain>
    </source>
</reference>
<dbReference type="GeneID" id="87819489"/>
<sequence length="374" mass="41790">MADRDVVPDENLLQHIFANNQPSSTSIILQTWDKCIFTAIFPNPLKNGQHSCIVRLEARNGESTPMQEIAATYIPGLVLETLQVGSASNEQGREFEFCVMEFVEGITLQEAWDKMTGEDRISVTAEVVEALSKLHSVRLSDAKVQTILRRVLGEGGDEVLEKAVIGGLSTGLLNDGPALLSAIEERRKLKKPFYAIQPLENPKGLVIESSFEDIGSTTVKAVFCHNDLTPRNLILQSSEGPGGDMKYKLVAIIDWELAGFYPPSYQLSLQDTYLSGGNQHLSFYLLLKERMKDTVPASPSQVALLRAMELIFESQQRRFREMLRLSRDEHPYVGWKCDTEGGAFPELSRADAEQLEDDVIEEMEKRREAKAKLG</sequence>
<evidence type="ECO:0000259" key="1">
    <source>
        <dbReference type="Pfam" id="PF01636"/>
    </source>
</evidence>
<dbReference type="Proteomes" id="UP001302676">
    <property type="component" value="Unassembled WGS sequence"/>
</dbReference>
<dbReference type="InterPro" id="IPR002575">
    <property type="entry name" value="Aminoglycoside_PTrfase"/>
</dbReference>
<organism evidence="2 3">
    <name type="scientific">Dichotomopilus funicola</name>
    <dbReference type="NCBI Taxonomy" id="1934379"/>
    <lineage>
        <taxon>Eukaryota</taxon>
        <taxon>Fungi</taxon>
        <taxon>Dikarya</taxon>
        <taxon>Ascomycota</taxon>
        <taxon>Pezizomycotina</taxon>
        <taxon>Sordariomycetes</taxon>
        <taxon>Sordariomycetidae</taxon>
        <taxon>Sordariales</taxon>
        <taxon>Chaetomiaceae</taxon>
        <taxon>Dichotomopilus</taxon>
    </lineage>
</organism>
<protein>
    <recommendedName>
        <fullName evidence="1">Aminoglycoside phosphotransferase domain-containing protein</fullName>
    </recommendedName>
</protein>
<reference evidence="2" key="2">
    <citation type="submission" date="2023-05" db="EMBL/GenBank/DDBJ databases">
        <authorList>
            <consortium name="Lawrence Berkeley National Laboratory"/>
            <person name="Steindorff A."/>
            <person name="Hensen N."/>
            <person name="Bonometti L."/>
            <person name="Westerberg I."/>
            <person name="Brannstrom I.O."/>
            <person name="Guillou S."/>
            <person name="Cros-Aarteil S."/>
            <person name="Calhoun S."/>
            <person name="Haridas S."/>
            <person name="Kuo A."/>
            <person name="Mondo S."/>
            <person name="Pangilinan J."/>
            <person name="Riley R."/>
            <person name="Labutti K."/>
            <person name="Andreopoulos B."/>
            <person name="Lipzen A."/>
            <person name="Chen C."/>
            <person name="Yanf M."/>
            <person name="Daum C."/>
            <person name="Ng V."/>
            <person name="Clum A."/>
            <person name="Ohm R."/>
            <person name="Martin F."/>
            <person name="Silar P."/>
            <person name="Natvig D."/>
            <person name="Lalanne C."/>
            <person name="Gautier V."/>
            <person name="Ament-Velasquez S.L."/>
            <person name="Kruys A."/>
            <person name="Hutchinson M.I."/>
            <person name="Powell A.J."/>
            <person name="Barry K."/>
            <person name="Miller A.N."/>
            <person name="Grigoriev I.V."/>
            <person name="Debuchy R."/>
            <person name="Gladieux P."/>
            <person name="Thoren M.H."/>
            <person name="Johannesson H."/>
        </authorList>
    </citation>
    <scope>NUCLEOTIDE SEQUENCE</scope>
    <source>
        <strain evidence="2">CBS 141.50</strain>
    </source>
</reference>
<dbReference type="InterPro" id="IPR051678">
    <property type="entry name" value="AGP_Transferase"/>
</dbReference>
<comment type="caution">
    <text evidence="2">The sequence shown here is derived from an EMBL/GenBank/DDBJ whole genome shotgun (WGS) entry which is preliminary data.</text>
</comment>
<dbReference type="AlphaFoldDB" id="A0AAN6VBE1"/>
<evidence type="ECO:0000313" key="3">
    <source>
        <dbReference type="Proteomes" id="UP001302676"/>
    </source>
</evidence>
<name>A0AAN6VBE1_9PEZI</name>
<dbReference type="RefSeq" id="XP_062640402.1">
    <property type="nucleotide sequence ID" value="XM_062782876.1"/>
</dbReference>
<proteinExistence type="predicted"/>
<dbReference type="Pfam" id="PF01636">
    <property type="entry name" value="APH"/>
    <property type="match status" value="1"/>
</dbReference>
<dbReference type="PANTHER" id="PTHR21310">
    <property type="entry name" value="AMINOGLYCOSIDE PHOSPHOTRANSFERASE-RELATED-RELATED"/>
    <property type="match status" value="1"/>
</dbReference>
<feature type="domain" description="Aminoglycoside phosphotransferase" evidence="1">
    <location>
        <begin position="87"/>
        <end position="265"/>
    </location>
</feature>
<dbReference type="SUPFAM" id="SSF56112">
    <property type="entry name" value="Protein kinase-like (PK-like)"/>
    <property type="match status" value="1"/>
</dbReference>
<evidence type="ECO:0000313" key="2">
    <source>
        <dbReference type="EMBL" id="KAK4147031.1"/>
    </source>
</evidence>
<keyword evidence="3" id="KW-1185">Reference proteome</keyword>